<reference evidence="4 5" key="1">
    <citation type="submission" date="2017-09" db="EMBL/GenBank/DDBJ databases">
        <title>Depth-based differentiation of microbial function through sediment-hosted aquifers and enrichment of novel symbionts in the deep terrestrial subsurface.</title>
        <authorList>
            <person name="Probst A.J."/>
            <person name="Ladd B."/>
            <person name="Jarett J.K."/>
            <person name="Geller-Mcgrath D.E."/>
            <person name="Sieber C.M."/>
            <person name="Emerson J.B."/>
            <person name="Anantharaman K."/>
            <person name="Thomas B.C."/>
            <person name="Malmstrom R."/>
            <person name="Stieglmeier M."/>
            <person name="Klingl A."/>
            <person name="Woyke T."/>
            <person name="Ryan C.M."/>
            <person name="Banfield J.F."/>
        </authorList>
    </citation>
    <scope>NUCLEOTIDE SEQUENCE [LARGE SCALE GENOMIC DNA]</scope>
    <source>
        <strain evidence="4">CG10_big_fil_rev_8_21_14_0_10_51_16</strain>
    </source>
</reference>
<dbReference type="Proteomes" id="UP000228767">
    <property type="component" value="Unassembled WGS sequence"/>
</dbReference>
<dbReference type="InterPro" id="IPR000352">
    <property type="entry name" value="Pep_chain_release_fac_I"/>
</dbReference>
<sequence>MSEELKKRLAAIEVEMGTPAFWSDKIHAQALVKEYQELKEELETGGAGGKYDRGNAILSIFSGAGGDDAEDFSRILFEMYQKYVESKGWQWSIVHAHENDHGGYRNLTIRIEGRNVYGTLKNESGVHRLVRVSPYSAKKLRHTSFSMVEVIPEFPKGKQIEIPEDDIKVEFARSSGPGGQNVNKRETAVRVVHIPTNLAVHCEAERSQADNKARALEMLAGKLYKLEEEARVAKEKGMYISKTTANEWGSQIRSYVFHPYQLIKDHRTGVEEKNVDKVLYGDLDEFIEAEKSIS</sequence>
<name>A0A2H0RDX4_9BACT</name>
<dbReference type="AlphaFoldDB" id="A0A2H0RDX4"/>
<feature type="domain" description="Prokaryotic-type class I peptide chain release factors" evidence="3">
    <location>
        <begin position="173"/>
        <end position="189"/>
    </location>
</feature>
<dbReference type="SUPFAM" id="SSF75620">
    <property type="entry name" value="Release factor"/>
    <property type="match status" value="1"/>
</dbReference>
<dbReference type="EMBL" id="PCYI01000021">
    <property type="protein sequence ID" value="PIR44718.1"/>
    <property type="molecule type" value="Genomic_DNA"/>
</dbReference>
<comment type="similarity">
    <text evidence="1">Belongs to the prokaryotic/mitochondrial release factor family.</text>
</comment>
<organism evidence="4 5">
    <name type="scientific">Candidatus Vogelbacteria bacterium CG10_big_fil_rev_8_21_14_0_10_51_16</name>
    <dbReference type="NCBI Taxonomy" id="1975045"/>
    <lineage>
        <taxon>Bacteria</taxon>
        <taxon>Candidatus Vogeliibacteriota</taxon>
    </lineage>
</organism>
<dbReference type="Pfam" id="PF03462">
    <property type="entry name" value="PCRF"/>
    <property type="match status" value="1"/>
</dbReference>
<comment type="caution">
    <text evidence="4">The sequence shown here is derived from an EMBL/GenBank/DDBJ whole genome shotgun (WGS) entry which is preliminary data.</text>
</comment>
<dbReference type="Gene3D" id="3.30.70.1660">
    <property type="match status" value="1"/>
</dbReference>
<dbReference type="InterPro" id="IPR005139">
    <property type="entry name" value="PCRF"/>
</dbReference>
<keyword evidence="2" id="KW-0488">Methylation</keyword>
<dbReference type="Gene3D" id="1.20.58.410">
    <property type="entry name" value="Release factor"/>
    <property type="match status" value="1"/>
</dbReference>
<accession>A0A2H0RDX4</accession>
<dbReference type="Gene3D" id="3.30.160.20">
    <property type="match status" value="1"/>
</dbReference>
<dbReference type="Pfam" id="PF00472">
    <property type="entry name" value="RF-1"/>
    <property type="match status" value="1"/>
</dbReference>
<evidence type="ECO:0000256" key="2">
    <source>
        <dbReference type="ARBA" id="ARBA00022481"/>
    </source>
</evidence>
<dbReference type="PANTHER" id="PTHR43116">
    <property type="entry name" value="PEPTIDE CHAIN RELEASE FACTOR 2"/>
    <property type="match status" value="1"/>
</dbReference>
<evidence type="ECO:0000313" key="4">
    <source>
        <dbReference type="EMBL" id="PIR44718.1"/>
    </source>
</evidence>
<dbReference type="InterPro" id="IPR045853">
    <property type="entry name" value="Pep_chain_release_fac_I_sf"/>
</dbReference>
<evidence type="ECO:0000256" key="1">
    <source>
        <dbReference type="ARBA" id="ARBA00010835"/>
    </source>
</evidence>
<evidence type="ECO:0000259" key="3">
    <source>
        <dbReference type="PROSITE" id="PS00745"/>
    </source>
</evidence>
<dbReference type="PROSITE" id="PS00745">
    <property type="entry name" value="RF_PROK_I"/>
    <property type="match status" value="1"/>
</dbReference>
<dbReference type="GO" id="GO:0005737">
    <property type="term" value="C:cytoplasm"/>
    <property type="evidence" value="ECO:0007669"/>
    <property type="project" value="UniProtKB-ARBA"/>
</dbReference>
<gene>
    <name evidence="4" type="ORF">COV10_03430</name>
</gene>
<proteinExistence type="inferred from homology"/>
<dbReference type="SMART" id="SM00937">
    <property type="entry name" value="PCRF"/>
    <property type="match status" value="1"/>
</dbReference>
<dbReference type="PANTHER" id="PTHR43116:SF3">
    <property type="entry name" value="CLASS I PEPTIDE CHAIN RELEASE FACTOR"/>
    <property type="match status" value="1"/>
</dbReference>
<evidence type="ECO:0000313" key="5">
    <source>
        <dbReference type="Proteomes" id="UP000228767"/>
    </source>
</evidence>
<protein>
    <submittedName>
        <fullName evidence="4">Peptide chain release factor 2</fullName>
    </submittedName>
</protein>
<dbReference type="GO" id="GO:0003747">
    <property type="term" value="F:translation release factor activity"/>
    <property type="evidence" value="ECO:0007669"/>
    <property type="project" value="InterPro"/>
</dbReference>